<organism evidence="6">
    <name type="scientific">bioreactor metagenome</name>
    <dbReference type="NCBI Taxonomy" id="1076179"/>
    <lineage>
        <taxon>unclassified sequences</taxon>
        <taxon>metagenomes</taxon>
        <taxon>ecological metagenomes</taxon>
    </lineage>
</organism>
<feature type="domain" description="HTH marR-type" evidence="5">
    <location>
        <begin position="1"/>
        <end position="140"/>
    </location>
</feature>
<accession>A0A645A2H7</accession>
<dbReference type="InterPro" id="IPR036390">
    <property type="entry name" value="WH_DNA-bd_sf"/>
</dbReference>
<dbReference type="Gene3D" id="1.10.10.10">
    <property type="entry name" value="Winged helix-like DNA-binding domain superfamily/Winged helix DNA-binding domain"/>
    <property type="match status" value="1"/>
</dbReference>
<evidence type="ECO:0000256" key="4">
    <source>
        <dbReference type="SAM" id="MobiDB-lite"/>
    </source>
</evidence>
<dbReference type="PANTHER" id="PTHR42756">
    <property type="entry name" value="TRANSCRIPTIONAL REGULATOR, MARR"/>
    <property type="match status" value="1"/>
</dbReference>
<evidence type="ECO:0000313" key="6">
    <source>
        <dbReference type="EMBL" id="MPM46938.1"/>
    </source>
</evidence>
<feature type="region of interest" description="Disordered" evidence="4">
    <location>
        <begin position="187"/>
        <end position="234"/>
    </location>
</feature>
<evidence type="ECO:0000256" key="3">
    <source>
        <dbReference type="ARBA" id="ARBA00023163"/>
    </source>
</evidence>
<dbReference type="CDD" id="cd00090">
    <property type="entry name" value="HTH_ARSR"/>
    <property type="match status" value="1"/>
</dbReference>
<reference evidence="6" key="1">
    <citation type="submission" date="2019-08" db="EMBL/GenBank/DDBJ databases">
        <authorList>
            <person name="Kucharzyk K."/>
            <person name="Murdoch R.W."/>
            <person name="Higgins S."/>
            <person name="Loffler F."/>
        </authorList>
    </citation>
    <scope>NUCLEOTIDE SEQUENCE</scope>
</reference>
<keyword evidence="1" id="KW-0805">Transcription regulation</keyword>
<dbReference type="PRINTS" id="PR00598">
    <property type="entry name" value="HTHMARR"/>
</dbReference>
<evidence type="ECO:0000259" key="5">
    <source>
        <dbReference type="PROSITE" id="PS50995"/>
    </source>
</evidence>
<sequence length="234" mass="26998">MEEAYRDLLEKINRLETLLHRYQGYRCRNGEPFANPLRGQGRVLSILKMMSKISQKELAYLLDMRQQSLSELLQKLERSGLITRIPSEEDKRVYTITLTERGKSFSDHMGDMETGADNVFDCLSKEEQEKLREFLDRLADSLDRKMKAEVRDEDPMEGHGFGGHWRHGRHDFSFYWDTDPREGPWEHDRPCGHRHHPGYWGGGPGHTEPQGSGDRRNSPSGAEEGGKSHDETDG</sequence>
<dbReference type="SMART" id="SM00347">
    <property type="entry name" value="HTH_MARR"/>
    <property type="match status" value="1"/>
</dbReference>
<evidence type="ECO:0000256" key="2">
    <source>
        <dbReference type="ARBA" id="ARBA00023125"/>
    </source>
</evidence>
<feature type="compositionally biased region" description="Basic and acidic residues" evidence="4">
    <location>
        <begin position="224"/>
        <end position="234"/>
    </location>
</feature>
<protein>
    <submittedName>
        <fullName evidence="6">Transcriptional regulator SlyA</fullName>
    </submittedName>
</protein>
<dbReference type="AlphaFoldDB" id="A0A645A2H7"/>
<evidence type="ECO:0000256" key="1">
    <source>
        <dbReference type="ARBA" id="ARBA00023015"/>
    </source>
</evidence>
<dbReference type="PROSITE" id="PS01117">
    <property type="entry name" value="HTH_MARR_1"/>
    <property type="match status" value="1"/>
</dbReference>
<dbReference type="InterPro" id="IPR011991">
    <property type="entry name" value="ArsR-like_HTH"/>
</dbReference>
<proteinExistence type="predicted"/>
<keyword evidence="3" id="KW-0804">Transcription</keyword>
<keyword evidence="2" id="KW-0238">DNA-binding</keyword>
<dbReference type="PROSITE" id="PS50995">
    <property type="entry name" value="HTH_MARR_2"/>
    <property type="match status" value="1"/>
</dbReference>
<dbReference type="GO" id="GO:0003700">
    <property type="term" value="F:DNA-binding transcription factor activity"/>
    <property type="evidence" value="ECO:0007669"/>
    <property type="project" value="InterPro"/>
</dbReference>
<comment type="caution">
    <text evidence="6">The sequence shown here is derived from an EMBL/GenBank/DDBJ whole genome shotgun (WGS) entry which is preliminary data.</text>
</comment>
<dbReference type="EMBL" id="VSSQ01011484">
    <property type="protein sequence ID" value="MPM46938.1"/>
    <property type="molecule type" value="Genomic_DNA"/>
</dbReference>
<dbReference type="Pfam" id="PF01047">
    <property type="entry name" value="MarR"/>
    <property type="match status" value="1"/>
</dbReference>
<dbReference type="SUPFAM" id="SSF46785">
    <property type="entry name" value="Winged helix' DNA-binding domain"/>
    <property type="match status" value="1"/>
</dbReference>
<dbReference type="InterPro" id="IPR023187">
    <property type="entry name" value="Tscrpt_reg_MarR-type_CS"/>
</dbReference>
<dbReference type="InterPro" id="IPR000835">
    <property type="entry name" value="HTH_MarR-typ"/>
</dbReference>
<gene>
    <name evidence="6" type="primary">slyA_25</name>
    <name evidence="6" type="ORF">SDC9_93645</name>
</gene>
<name>A0A645A2H7_9ZZZZ</name>
<dbReference type="GO" id="GO:0003677">
    <property type="term" value="F:DNA binding"/>
    <property type="evidence" value="ECO:0007669"/>
    <property type="project" value="UniProtKB-KW"/>
</dbReference>
<dbReference type="InterPro" id="IPR036388">
    <property type="entry name" value="WH-like_DNA-bd_sf"/>
</dbReference>
<dbReference type="PANTHER" id="PTHR42756:SF1">
    <property type="entry name" value="TRANSCRIPTIONAL REPRESSOR OF EMRAB OPERON"/>
    <property type="match status" value="1"/>
</dbReference>